<dbReference type="Gene3D" id="6.10.250.690">
    <property type="match status" value="1"/>
</dbReference>
<reference evidence="8 9" key="2">
    <citation type="submission" date="2018-05" db="EMBL/GenBank/DDBJ databases">
        <authorList>
            <person name="Lanie J.A."/>
            <person name="Ng W.-L."/>
            <person name="Kazmierczak K.M."/>
            <person name="Andrzejewski T.M."/>
            <person name="Davidsen T.M."/>
            <person name="Wayne K.J."/>
            <person name="Tettelin H."/>
            <person name="Glass J.I."/>
            <person name="Rusch D."/>
            <person name="Podicherti R."/>
            <person name="Tsui H.-C.T."/>
            <person name="Winkler M.E."/>
        </authorList>
    </citation>
    <scope>NUCLEOTIDE SEQUENCE [LARGE SCALE GENOMIC DNA]</scope>
    <source>
        <strain evidence="8 9">C305</strain>
    </source>
</reference>
<feature type="domain" description="OmpR/PhoB-type" evidence="7">
    <location>
        <begin position="130"/>
        <end position="227"/>
    </location>
</feature>
<dbReference type="GO" id="GO:0000976">
    <property type="term" value="F:transcription cis-regulatory region binding"/>
    <property type="evidence" value="ECO:0007669"/>
    <property type="project" value="TreeGrafter"/>
</dbReference>
<dbReference type="GO" id="GO:0000156">
    <property type="term" value="F:phosphorelay response regulator activity"/>
    <property type="evidence" value="ECO:0007669"/>
    <property type="project" value="TreeGrafter"/>
</dbReference>
<dbReference type="InterPro" id="IPR001867">
    <property type="entry name" value="OmpR/PhoB-type_DNA-bd"/>
</dbReference>
<dbReference type="Gene3D" id="1.10.10.10">
    <property type="entry name" value="Winged helix-like DNA-binding domain superfamily/Winged helix DNA-binding domain"/>
    <property type="match status" value="1"/>
</dbReference>
<dbReference type="PROSITE" id="PS51755">
    <property type="entry name" value="OMPR_PHOB"/>
    <property type="match status" value="1"/>
</dbReference>
<evidence type="ECO:0000256" key="1">
    <source>
        <dbReference type="ARBA" id="ARBA00022553"/>
    </source>
</evidence>
<evidence type="ECO:0000256" key="4">
    <source>
        <dbReference type="PROSITE-ProRule" id="PRU00169"/>
    </source>
</evidence>
<dbReference type="EMBL" id="QFRJ01000006">
    <property type="protein sequence ID" value="PWH85527.1"/>
    <property type="molecule type" value="Genomic_DNA"/>
</dbReference>
<proteinExistence type="predicted"/>
<dbReference type="InterPro" id="IPR036388">
    <property type="entry name" value="WH-like_DNA-bd_sf"/>
</dbReference>
<dbReference type="Pfam" id="PF00486">
    <property type="entry name" value="Trans_reg_C"/>
    <property type="match status" value="1"/>
</dbReference>
<dbReference type="InterPro" id="IPR001789">
    <property type="entry name" value="Sig_transdc_resp-reg_receiver"/>
</dbReference>
<dbReference type="SUPFAM" id="SSF46894">
    <property type="entry name" value="C-terminal effector domain of the bipartite response regulators"/>
    <property type="match status" value="1"/>
</dbReference>
<evidence type="ECO:0000256" key="3">
    <source>
        <dbReference type="ARBA" id="ARBA00023125"/>
    </source>
</evidence>
<dbReference type="SMART" id="SM00448">
    <property type="entry name" value="REC"/>
    <property type="match status" value="1"/>
</dbReference>
<protein>
    <submittedName>
        <fullName evidence="8">DNA-binding response regulator</fullName>
    </submittedName>
</protein>
<dbReference type="SUPFAM" id="SSF52172">
    <property type="entry name" value="CheY-like"/>
    <property type="match status" value="1"/>
</dbReference>
<dbReference type="RefSeq" id="WP_109359607.1">
    <property type="nucleotide sequence ID" value="NZ_QFRJ01000006.1"/>
</dbReference>
<dbReference type="CDD" id="cd17574">
    <property type="entry name" value="REC_OmpR"/>
    <property type="match status" value="1"/>
</dbReference>
<dbReference type="GO" id="GO:0006355">
    <property type="term" value="P:regulation of DNA-templated transcription"/>
    <property type="evidence" value="ECO:0007669"/>
    <property type="project" value="InterPro"/>
</dbReference>
<keyword evidence="1 4" id="KW-0597">Phosphoprotein</keyword>
<evidence type="ECO:0000256" key="2">
    <source>
        <dbReference type="ARBA" id="ARBA00023012"/>
    </source>
</evidence>
<dbReference type="GO" id="GO:0032993">
    <property type="term" value="C:protein-DNA complex"/>
    <property type="evidence" value="ECO:0007669"/>
    <property type="project" value="TreeGrafter"/>
</dbReference>
<feature type="DNA-binding region" description="OmpR/PhoB-type" evidence="5">
    <location>
        <begin position="130"/>
        <end position="227"/>
    </location>
</feature>
<dbReference type="CDD" id="cd00383">
    <property type="entry name" value="trans_reg_C"/>
    <property type="match status" value="1"/>
</dbReference>
<dbReference type="PANTHER" id="PTHR48111">
    <property type="entry name" value="REGULATOR OF RPOS"/>
    <property type="match status" value="1"/>
</dbReference>
<evidence type="ECO:0000256" key="5">
    <source>
        <dbReference type="PROSITE-ProRule" id="PRU01091"/>
    </source>
</evidence>
<organism evidence="8 9">
    <name type="scientific">Brumimicrobium oceani</name>
    <dbReference type="NCBI Taxonomy" id="2100725"/>
    <lineage>
        <taxon>Bacteria</taxon>
        <taxon>Pseudomonadati</taxon>
        <taxon>Bacteroidota</taxon>
        <taxon>Flavobacteriia</taxon>
        <taxon>Flavobacteriales</taxon>
        <taxon>Crocinitomicaceae</taxon>
        <taxon>Brumimicrobium</taxon>
    </lineage>
</organism>
<dbReference type="AlphaFoldDB" id="A0A2U2XCN6"/>
<evidence type="ECO:0000313" key="9">
    <source>
        <dbReference type="Proteomes" id="UP000245370"/>
    </source>
</evidence>
<comment type="caution">
    <text evidence="8">The sequence shown here is derived from an EMBL/GenBank/DDBJ whole genome shotgun (WGS) entry which is preliminary data.</text>
</comment>
<evidence type="ECO:0000259" key="6">
    <source>
        <dbReference type="PROSITE" id="PS50110"/>
    </source>
</evidence>
<keyword evidence="9" id="KW-1185">Reference proteome</keyword>
<dbReference type="InterPro" id="IPR016032">
    <property type="entry name" value="Sig_transdc_resp-reg_C-effctor"/>
</dbReference>
<feature type="modified residue" description="4-aspartylphosphate" evidence="4">
    <location>
        <position position="53"/>
    </location>
</feature>
<keyword evidence="2" id="KW-0902">Two-component regulatory system</keyword>
<evidence type="ECO:0000259" key="7">
    <source>
        <dbReference type="PROSITE" id="PS51755"/>
    </source>
</evidence>
<keyword evidence="3 5" id="KW-0238">DNA-binding</keyword>
<dbReference type="OrthoDB" id="9790442at2"/>
<accession>A0A2U2XCN6</accession>
<sequence>MKPKILLVEDDTNLGFIISDQLKMQGYEVALSSDGMEGFKRFNEEHFDMCIFDVMMPKKDGFSLAEDVRKINKNIPILFLTAKAMTEDKVKGFNVGGDDYLTKPFSTEELKVRVRALMKRVDIHIGKENENEVQIGHFVFDISNFTLTGPDSEKKLTKKEAQILKILAKFQNQVVAREMVLNAVWGKDDYFVGRSLDVFITKLRKYIASDPTVVIENIHGIGFKLNLEQNN</sequence>
<dbReference type="PANTHER" id="PTHR48111:SF40">
    <property type="entry name" value="PHOSPHATE REGULON TRANSCRIPTIONAL REGULATORY PROTEIN PHOB"/>
    <property type="match status" value="1"/>
</dbReference>
<dbReference type="InterPro" id="IPR011006">
    <property type="entry name" value="CheY-like_superfamily"/>
</dbReference>
<reference evidence="8 9" key="1">
    <citation type="submission" date="2018-05" db="EMBL/GenBank/DDBJ databases">
        <title>Brumimicrobium oceani sp. nov., isolated from coastal sediment.</title>
        <authorList>
            <person name="Kou Y."/>
        </authorList>
    </citation>
    <scope>NUCLEOTIDE SEQUENCE [LARGE SCALE GENOMIC DNA]</scope>
    <source>
        <strain evidence="8 9">C305</strain>
    </source>
</reference>
<dbReference type="SMART" id="SM00862">
    <property type="entry name" value="Trans_reg_C"/>
    <property type="match status" value="1"/>
</dbReference>
<feature type="domain" description="Response regulatory" evidence="6">
    <location>
        <begin position="4"/>
        <end position="118"/>
    </location>
</feature>
<evidence type="ECO:0000313" key="8">
    <source>
        <dbReference type="EMBL" id="PWH85527.1"/>
    </source>
</evidence>
<dbReference type="InterPro" id="IPR039420">
    <property type="entry name" value="WalR-like"/>
</dbReference>
<name>A0A2U2XCN6_9FLAO</name>
<dbReference type="Gene3D" id="3.40.50.2300">
    <property type="match status" value="1"/>
</dbReference>
<dbReference type="PROSITE" id="PS50110">
    <property type="entry name" value="RESPONSE_REGULATORY"/>
    <property type="match status" value="1"/>
</dbReference>
<dbReference type="GO" id="GO:0005829">
    <property type="term" value="C:cytosol"/>
    <property type="evidence" value="ECO:0007669"/>
    <property type="project" value="TreeGrafter"/>
</dbReference>
<dbReference type="Pfam" id="PF00072">
    <property type="entry name" value="Response_reg"/>
    <property type="match status" value="1"/>
</dbReference>
<dbReference type="Proteomes" id="UP000245370">
    <property type="component" value="Unassembled WGS sequence"/>
</dbReference>
<gene>
    <name evidence="8" type="ORF">DIT68_09200</name>
</gene>